<keyword evidence="2" id="KW-0812">Transmembrane</keyword>
<evidence type="ECO:0000256" key="1">
    <source>
        <dbReference type="SAM" id="MobiDB-lite"/>
    </source>
</evidence>
<protein>
    <recommendedName>
        <fullName evidence="3">DUF6535 domain-containing protein</fullName>
    </recommendedName>
</protein>
<dbReference type="Proteomes" id="UP001175211">
    <property type="component" value="Unassembled WGS sequence"/>
</dbReference>
<keyword evidence="5" id="KW-1185">Reference proteome</keyword>
<reference evidence="4" key="1">
    <citation type="submission" date="2023-06" db="EMBL/GenBank/DDBJ databases">
        <authorList>
            <consortium name="Lawrence Berkeley National Laboratory"/>
            <person name="Ahrendt S."/>
            <person name="Sahu N."/>
            <person name="Indic B."/>
            <person name="Wong-Bajracharya J."/>
            <person name="Merenyi Z."/>
            <person name="Ke H.-M."/>
            <person name="Monk M."/>
            <person name="Kocsube S."/>
            <person name="Drula E."/>
            <person name="Lipzen A."/>
            <person name="Balint B."/>
            <person name="Henrissat B."/>
            <person name="Andreopoulos B."/>
            <person name="Martin F.M."/>
            <person name="Harder C.B."/>
            <person name="Rigling D."/>
            <person name="Ford K.L."/>
            <person name="Foster G.D."/>
            <person name="Pangilinan J."/>
            <person name="Papanicolaou A."/>
            <person name="Barry K."/>
            <person name="LaButti K."/>
            <person name="Viragh M."/>
            <person name="Koriabine M."/>
            <person name="Yan M."/>
            <person name="Riley R."/>
            <person name="Champramary S."/>
            <person name="Plett K.L."/>
            <person name="Tsai I.J."/>
            <person name="Slot J."/>
            <person name="Sipos G."/>
            <person name="Plett J."/>
            <person name="Nagy L.G."/>
            <person name="Grigoriev I.V."/>
        </authorList>
    </citation>
    <scope>NUCLEOTIDE SEQUENCE</scope>
    <source>
        <strain evidence="4">CCBAS 213</strain>
    </source>
</reference>
<dbReference type="EMBL" id="JAUEPS010000023">
    <property type="protein sequence ID" value="KAK0457161.1"/>
    <property type="molecule type" value="Genomic_DNA"/>
</dbReference>
<name>A0AA39K9N8_ARMTA</name>
<evidence type="ECO:0000259" key="3">
    <source>
        <dbReference type="Pfam" id="PF20153"/>
    </source>
</evidence>
<feature type="transmembrane region" description="Helical" evidence="2">
    <location>
        <begin position="181"/>
        <end position="199"/>
    </location>
</feature>
<feature type="compositionally biased region" description="Basic and acidic residues" evidence="1">
    <location>
        <begin position="8"/>
        <end position="24"/>
    </location>
</feature>
<evidence type="ECO:0000313" key="4">
    <source>
        <dbReference type="EMBL" id="KAK0457161.1"/>
    </source>
</evidence>
<feature type="transmembrane region" description="Helical" evidence="2">
    <location>
        <begin position="234"/>
        <end position="261"/>
    </location>
</feature>
<keyword evidence="2" id="KW-0472">Membrane</keyword>
<evidence type="ECO:0000313" key="5">
    <source>
        <dbReference type="Proteomes" id="UP001175211"/>
    </source>
</evidence>
<accession>A0AA39K9N8</accession>
<gene>
    <name evidence="4" type="ORF">EV420DRAFT_542980</name>
</gene>
<organism evidence="4 5">
    <name type="scientific">Armillaria tabescens</name>
    <name type="common">Ringless honey mushroom</name>
    <name type="synonym">Agaricus tabescens</name>
    <dbReference type="NCBI Taxonomy" id="1929756"/>
    <lineage>
        <taxon>Eukaryota</taxon>
        <taxon>Fungi</taxon>
        <taxon>Dikarya</taxon>
        <taxon>Basidiomycota</taxon>
        <taxon>Agaricomycotina</taxon>
        <taxon>Agaricomycetes</taxon>
        <taxon>Agaricomycetidae</taxon>
        <taxon>Agaricales</taxon>
        <taxon>Marasmiineae</taxon>
        <taxon>Physalacriaceae</taxon>
        <taxon>Desarmillaria</taxon>
    </lineage>
</organism>
<dbReference type="AlphaFoldDB" id="A0AA39K9N8"/>
<feature type="transmembrane region" description="Helical" evidence="2">
    <location>
        <begin position="103"/>
        <end position="122"/>
    </location>
</feature>
<dbReference type="GeneID" id="85366075"/>
<evidence type="ECO:0000256" key="2">
    <source>
        <dbReference type="SAM" id="Phobius"/>
    </source>
</evidence>
<comment type="caution">
    <text evidence="4">The sequence shown here is derived from an EMBL/GenBank/DDBJ whole genome shotgun (WGS) entry which is preliminary data.</text>
</comment>
<dbReference type="InterPro" id="IPR045338">
    <property type="entry name" value="DUF6535"/>
</dbReference>
<feature type="region of interest" description="Disordered" evidence="1">
    <location>
        <begin position="1"/>
        <end position="49"/>
    </location>
</feature>
<dbReference type="Pfam" id="PF20153">
    <property type="entry name" value="DUF6535"/>
    <property type="match status" value="1"/>
</dbReference>
<feature type="transmembrane region" description="Helical" evidence="2">
    <location>
        <begin position="267"/>
        <end position="292"/>
    </location>
</feature>
<proteinExistence type="predicted"/>
<sequence>MPSSQDMSDNKNESNSAERMRQPEAESSTYYASRRKRKSKRGSMGMKRGEYLVKGSDPFDYEQKFPEDKRYEELGPAARVWRTYLEECAGFDIEMVEGWRDGLDVLLVFAGLFSAVVTTFVAQTSQSLQVDYGQVTASLLFELIDVQRATANGSLVSDVPRSSLTPFSEFRPTTSDSLVNGLWFTSLSFSLTTALFAVLTKQWIHQYMAVPSGTPRDRCRVRQFRYMGLQQWRVAFIIGLLPVLMSASLCVFVVGLVVFLVPLQVSIASIVGSITFISFTAYFVANFLPIIYPSCPYKTPLSQYIFPLYSHIAHNGIFTSVISPISRYWSGSSPVPVPEKAPIRTLREAEREAVKLSADETDACALSWLFCTSSNPAVQRIVVEAVSALPLKSVASLKHRAKGISEMCEIHASVVFCPRHPQEGKLDRLIRTSLRLAMDDKFFFIPTPDPEVERKRLSPDVYAELLSIQFGQLYLREIRNLVSTDLDLDLQPIVWGNLLQQQVS</sequence>
<dbReference type="RefSeq" id="XP_060329476.1">
    <property type="nucleotide sequence ID" value="XM_060482527.1"/>
</dbReference>
<feature type="domain" description="DUF6535" evidence="3">
    <location>
        <begin position="81"/>
        <end position="261"/>
    </location>
</feature>
<keyword evidence="2" id="KW-1133">Transmembrane helix</keyword>